<organism evidence="2 3">
    <name type="scientific">Iris pallida</name>
    <name type="common">Sweet iris</name>
    <dbReference type="NCBI Taxonomy" id="29817"/>
    <lineage>
        <taxon>Eukaryota</taxon>
        <taxon>Viridiplantae</taxon>
        <taxon>Streptophyta</taxon>
        <taxon>Embryophyta</taxon>
        <taxon>Tracheophyta</taxon>
        <taxon>Spermatophyta</taxon>
        <taxon>Magnoliopsida</taxon>
        <taxon>Liliopsida</taxon>
        <taxon>Asparagales</taxon>
        <taxon>Iridaceae</taxon>
        <taxon>Iridoideae</taxon>
        <taxon>Irideae</taxon>
        <taxon>Iris</taxon>
    </lineage>
</organism>
<dbReference type="PANTHER" id="PTHR36398">
    <property type="entry name" value="PLASMA MEMBRANE FUSION PROTEIN"/>
    <property type="match status" value="1"/>
</dbReference>
<reference evidence="2" key="2">
    <citation type="submission" date="2023-04" db="EMBL/GenBank/DDBJ databases">
        <authorList>
            <person name="Bruccoleri R.E."/>
            <person name="Oakeley E.J."/>
            <person name="Faust A.-M."/>
            <person name="Dessus-Babus S."/>
            <person name="Altorfer M."/>
            <person name="Burckhardt D."/>
            <person name="Oertli M."/>
            <person name="Naumann U."/>
            <person name="Petersen F."/>
            <person name="Wong J."/>
        </authorList>
    </citation>
    <scope>NUCLEOTIDE SEQUENCE</scope>
    <source>
        <strain evidence="2">GSM-AAB239-AS_SAM_17_03QT</strain>
        <tissue evidence="2">Leaf</tissue>
    </source>
</reference>
<dbReference type="AlphaFoldDB" id="A0AAX6I2M7"/>
<feature type="region of interest" description="Disordered" evidence="1">
    <location>
        <begin position="1"/>
        <end position="52"/>
    </location>
</feature>
<accession>A0AAX6I2M7</accession>
<reference evidence="2" key="1">
    <citation type="journal article" date="2023" name="GigaByte">
        <title>Genome assembly of the bearded iris, Iris pallida Lam.</title>
        <authorList>
            <person name="Bruccoleri R.E."/>
            <person name="Oakeley E.J."/>
            <person name="Faust A.M.E."/>
            <person name="Altorfer M."/>
            <person name="Dessus-Babus S."/>
            <person name="Burckhardt D."/>
            <person name="Oertli M."/>
            <person name="Naumann U."/>
            <person name="Petersen F."/>
            <person name="Wong J."/>
        </authorList>
    </citation>
    <scope>NUCLEOTIDE SEQUENCE</scope>
    <source>
        <strain evidence="2">GSM-AAB239-AS_SAM_17_03QT</strain>
    </source>
</reference>
<evidence type="ECO:0000256" key="1">
    <source>
        <dbReference type="SAM" id="MobiDB-lite"/>
    </source>
</evidence>
<keyword evidence="3" id="KW-1185">Reference proteome</keyword>
<sequence>MERIAAGNQIIHTSHSQIPNPPNPQNPNPKIRHHRQQQWRPKENPNSPPTPRRTALLLLLSSLPAAIPSPSPASALSLSFGIQGPKEWLKDQKRKASRFVLAPIEASRRGLRSAYSLLESDSPLAANSEEIQGILAAVSRDCVPQARTSLVAFQSGAGVEVCTFSLILNNAASLLEKDDPVKLEAEARLADVVKSLSNVGKVVEGSDFQLISDREKVKDGLTDAVAALDKFEQGIKDCLGV</sequence>
<evidence type="ECO:0000313" key="3">
    <source>
        <dbReference type="Proteomes" id="UP001140949"/>
    </source>
</evidence>
<dbReference type="GO" id="GO:0009507">
    <property type="term" value="C:chloroplast"/>
    <property type="evidence" value="ECO:0007669"/>
    <property type="project" value="TreeGrafter"/>
</dbReference>
<proteinExistence type="predicted"/>
<dbReference type="Proteomes" id="UP001140949">
    <property type="component" value="Unassembled WGS sequence"/>
</dbReference>
<comment type="caution">
    <text evidence="2">The sequence shown here is derived from an EMBL/GenBank/DDBJ whole genome shotgun (WGS) entry which is preliminary data.</text>
</comment>
<evidence type="ECO:0000313" key="2">
    <source>
        <dbReference type="EMBL" id="KAJ6847536.1"/>
    </source>
</evidence>
<dbReference type="PANTHER" id="PTHR36398:SF1">
    <property type="entry name" value="PLASMA MEMBRANE FUSION PROTEIN"/>
    <property type="match status" value="1"/>
</dbReference>
<protein>
    <submittedName>
        <fullName evidence="2">Uncharacterized protein</fullName>
    </submittedName>
</protein>
<gene>
    <name evidence="2" type="ORF">M6B38_277245</name>
</gene>
<dbReference type="EMBL" id="JANAVB010005397">
    <property type="protein sequence ID" value="KAJ6847536.1"/>
    <property type="molecule type" value="Genomic_DNA"/>
</dbReference>
<name>A0AAX6I2M7_IRIPA</name>